<evidence type="ECO:0000313" key="4">
    <source>
        <dbReference type="Proteomes" id="UP000192411"/>
    </source>
</evidence>
<dbReference type="RefSeq" id="WP_083126862.1">
    <property type="nucleotide sequence ID" value="NZ_MVIM01000009.1"/>
</dbReference>
<organism evidence="3 4">
    <name type="scientific">Mycolicibacterium tusciae</name>
    <dbReference type="NCBI Taxonomy" id="75922"/>
    <lineage>
        <taxon>Bacteria</taxon>
        <taxon>Bacillati</taxon>
        <taxon>Actinomycetota</taxon>
        <taxon>Actinomycetes</taxon>
        <taxon>Mycobacteriales</taxon>
        <taxon>Mycobacteriaceae</taxon>
        <taxon>Mycolicibacterium</taxon>
    </lineage>
</organism>
<dbReference type="PRINTS" id="PR01438">
    <property type="entry name" value="UNVRSLSTRESS"/>
</dbReference>
<comment type="caution">
    <text evidence="3">The sequence shown here is derived from an EMBL/GenBank/DDBJ whole genome shotgun (WGS) entry which is preliminary data.</text>
</comment>
<evidence type="ECO:0000256" key="1">
    <source>
        <dbReference type="ARBA" id="ARBA00008791"/>
    </source>
</evidence>
<dbReference type="InterPro" id="IPR006015">
    <property type="entry name" value="Universal_stress_UspA"/>
</dbReference>
<dbReference type="STRING" id="75922.BST47_17740"/>
<dbReference type="SUPFAM" id="SSF52402">
    <property type="entry name" value="Adenine nucleotide alpha hydrolases-like"/>
    <property type="match status" value="2"/>
</dbReference>
<evidence type="ECO:0000313" key="3">
    <source>
        <dbReference type="EMBL" id="ORB63878.1"/>
    </source>
</evidence>
<dbReference type="Gene3D" id="3.40.50.620">
    <property type="entry name" value="HUPs"/>
    <property type="match status" value="2"/>
</dbReference>
<evidence type="ECO:0000259" key="2">
    <source>
        <dbReference type="Pfam" id="PF00582"/>
    </source>
</evidence>
<dbReference type="Pfam" id="PF00582">
    <property type="entry name" value="Usp"/>
    <property type="match status" value="2"/>
</dbReference>
<feature type="domain" description="UspA" evidence="2">
    <location>
        <begin position="9"/>
        <end position="134"/>
    </location>
</feature>
<dbReference type="Proteomes" id="UP000192411">
    <property type="component" value="Unassembled WGS sequence"/>
</dbReference>
<proteinExistence type="inferred from homology"/>
<dbReference type="InterPro" id="IPR014729">
    <property type="entry name" value="Rossmann-like_a/b/a_fold"/>
</dbReference>
<keyword evidence="4" id="KW-1185">Reference proteome</keyword>
<dbReference type="InterPro" id="IPR006016">
    <property type="entry name" value="UspA"/>
</dbReference>
<dbReference type="OrthoDB" id="4702919at2"/>
<dbReference type="EMBL" id="MVIM01000009">
    <property type="protein sequence ID" value="ORB63878.1"/>
    <property type="molecule type" value="Genomic_DNA"/>
</dbReference>
<sequence length="273" mass="29254">MNNAAKLPVVVGIDGSKHAVHAALWAVDEAVDREVPMLLACVVNPDAKDVEREYAYARHAIHEAWIAVEATGEPVKLESTILQGDAVEQLREASRLGQLICVGSRGTDDSSHDARGSTAAALAQVASTPVAIVRRRHPHKPLTDPLWIVAAVDESPGGSAVLQTAINEATLRKAPVLALTRWRSAVTTEPDDKRDVRTRLAQYLAEAREDDDADVQIHALPISDHIAGVLAQSANIDQLVIVDANDSVLTSEAVGAEARKALRHTNCSVLVLR</sequence>
<dbReference type="AlphaFoldDB" id="A0A1X0JLV1"/>
<feature type="domain" description="UspA" evidence="2">
    <location>
        <begin position="148"/>
        <end position="273"/>
    </location>
</feature>
<comment type="similarity">
    <text evidence="1">Belongs to the universal stress protein A family.</text>
</comment>
<gene>
    <name evidence="3" type="ORF">BST47_17740</name>
</gene>
<name>A0A1X0JLV1_9MYCO</name>
<protein>
    <recommendedName>
        <fullName evidence="2">UspA domain-containing protein</fullName>
    </recommendedName>
</protein>
<accession>A0A1X0JLV1</accession>
<reference evidence="3 4" key="1">
    <citation type="submission" date="2017-02" db="EMBL/GenBank/DDBJ databases">
        <title>The new phylogeny of genus Mycobacterium.</title>
        <authorList>
            <person name="Tortoli E."/>
            <person name="Trovato A."/>
            <person name="Cirillo D.M."/>
        </authorList>
    </citation>
    <scope>NUCLEOTIDE SEQUENCE [LARGE SCALE GENOMIC DNA]</scope>
    <source>
        <strain evidence="3 4">DSM 44338</strain>
    </source>
</reference>